<organism evidence="1 2">
    <name type="scientific">Coniosporium uncinatum</name>
    <dbReference type="NCBI Taxonomy" id="93489"/>
    <lineage>
        <taxon>Eukaryota</taxon>
        <taxon>Fungi</taxon>
        <taxon>Dikarya</taxon>
        <taxon>Ascomycota</taxon>
        <taxon>Pezizomycotina</taxon>
        <taxon>Dothideomycetes</taxon>
        <taxon>Dothideomycetes incertae sedis</taxon>
        <taxon>Coniosporium</taxon>
    </lineage>
</organism>
<sequence>MSSITLTRLGPLVRQTTASHFHTSARRSATPLFQLAALAHSRETQHFSKASRLSVVEHVPNLELMRASEVDPFSGKKIKELLPTAADLETQRAVAAAVKDSETLAVGRAVMADYEDKINKLEQYRENLLQEAQKLRKTMQDQMTQLVMERKTHQYEMRSATGVTIAAIAVATICATWRFWPEKAAAPAMPAMSETTSKSSQWWNRPQNNQRNFEVKPADAIPSVPVSAPWLESKAIADTADVKPIVSTTTVDNAAAQATPGQDTRPWISYLLWR</sequence>
<reference evidence="1" key="1">
    <citation type="submission" date="2024-09" db="EMBL/GenBank/DDBJ databases">
        <title>Black Yeasts Isolated from many extreme environments.</title>
        <authorList>
            <person name="Coleine C."/>
            <person name="Stajich J.E."/>
            <person name="Selbmann L."/>
        </authorList>
    </citation>
    <scope>NUCLEOTIDE SEQUENCE</scope>
    <source>
        <strain evidence="1">CCFEE 5737</strain>
    </source>
</reference>
<evidence type="ECO:0000313" key="1">
    <source>
        <dbReference type="EMBL" id="KAK3063301.1"/>
    </source>
</evidence>
<protein>
    <submittedName>
        <fullName evidence="1">Uncharacterized protein</fullName>
    </submittedName>
</protein>
<comment type="caution">
    <text evidence="1">The sequence shown here is derived from an EMBL/GenBank/DDBJ whole genome shotgun (WGS) entry which is preliminary data.</text>
</comment>
<gene>
    <name evidence="1" type="ORF">LTS18_001559</name>
</gene>
<proteinExistence type="predicted"/>
<dbReference type="Proteomes" id="UP001186974">
    <property type="component" value="Unassembled WGS sequence"/>
</dbReference>
<accession>A0ACC3D8J4</accession>
<name>A0ACC3D8J4_9PEZI</name>
<evidence type="ECO:0000313" key="2">
    <source>
        <dbReference type="Proteomes" id="UP001186974"/>
    </source>
</evidence>
<dbReference type="EMBL" id="JAWDJW010006909">
    <property type="protein sequence ID" value="KAK3063301.1"/>
    <property type="molecule type" value="Genomic_DNA"/>
</dbReference>
<keyword evidence="2" id="KW-1185">Reference proteome</keyword>